<name>A0ABS5G7T2_9BRAD</name>
<proteinExistence type="predicted"/>
<accession>A0ABS5G7T2</accession>
<organism evidence="1 2">
    <name type="scientific">Bradyrhizobium denitrificans</name>
    <dbReference type="NCBI Taxonomy" id="2734912"/>
    <lineage>
        <taxon>Bacteria</taxon>
        <taxon>Pseudomonadati</taxon>
        <taxon>Pseudomonadota</taxon>
        <taxon>Alphaproteobacteria</taxon>
        <taxon>Hyphomicrobiales</taxon>
        <taxon>Nitrobacteraceae</taxon>
        <taxon>Bradyrhizobium</taxon>
    </lineage>
</organism>
<gene>
    <name evidence="1" type="ORF">JQ619_16240</name>
</gene>
<evidence type="ECO:0000313" key="2">
    <source>
        <dbReference type="Proteomes" id="UP001314635"/>
    </source>
</evidence>
<dbReference type="RefSeq" id="WP_148221522.1">
    <property type="nucleotide sequence ID" value="NZ_JABFDP010000003.1"/>
</dbReference>
<dbReference type="EMBL" id="JAFCLK010000014">
    <property type="protein sequence ID" value="MBR1137324.1"/>
    <property type="molecule type" value="Genomic_DNA"/>
</dbReference>
<protein>
    <submittedName>
        <fullName evidence="1">Uncharacterized protein</fullName>
    </submittedName>
</protein>
<reference evidence="2" key="1">
    <citation type="journal article" date="2021" name="ISME J.">
        <title>Evolutionary origin and ecological implication of a unique nif island in free-living Bradyrhizobium lineages.</title>
        <authorList>
            <person name="Tao J."/>
        </authorList>
    </citation>
    <scope>NUCLEOTIDE SEQUENCE [LARGE SCALE GENOMIC DNA]</scope>
    <source>
        <strain evidence="2">SZCCT0094</strain>
    </source>
</reference>
<sequence length="190" mass="21248">MIAPKHHARHHSRFDLIELGHQRGEQRLACVVEQRPPSLLPILGVDDLDTVRMLLWPVVGNLERAEDVLLALQSLPAEESGGRNRTITHLVRLSTEGDEFHPCGGWRLSCCSVWRTSFQAHARERIDGWDILLPSAVADEPGSPTGDHGGVRKTWTFAMNDIAVLVSFFNNEQLCIDGVDEAFRELTDLP</sequence>
<dbReference type="Proteomes" id="UP001314635">
    <property type="component" value="Unassembled WGS sequence"/>
</dbReference>
<evidence type="ECO:0000313" key="1">
    <source>
        <dbReference type="EMBL" id="MBR1137324.1"/>
    </source>
</evidence>
<keyword evidence="2" id="KW-1185">Reference proteome</keyword>
<comment type="caution">
    <text evidence="1">The sequence shown here is derived from an EMBL/GenBank/DDBJ whole genome shotgun (WGS) entry which is preliminary data.</text>
</comment>